<protein>
    <submittedName>
        <fullName evidence="3">Putative hydrolase</fullName>
    </submittedName>
</protein>
<keyword evidence="4" id="KW-1185">Reference proteome</keyword>
<dbReference type="KEGG" id="nfa:NFA_50"/>
<evidence type="ECO:0000259" key="2">
    <source>
        <dbReference type="Pfam" id="PF00561"/>
    </source>
</evidence>
<dbReference type="InterPro" id="IPR029058">
    <property type="entry name" value="AB_hydrolase_fold"/>
</dbReference>
<reference evidence="3 4" key="1">
    <citation type="journal article" date="2004" name="Proc. Natl. Acad. Sci. U.S.A.">
        <title>The complete genomic sequence of Nocardia farcinica IFM 10152.</title>
        <authorList>
            <person name="Ishikawa J."/>
            <person name="Yamashita A."/>
            <person name="Mikami Y."/>
            <person name="Hoshino Y."/>
            <person name="Kurita H."/>
            <person name="Hotta K."/>
            <person name="Shiba T."/>
            <person name="Hattori M."/>
        </authorList>
    </citation>
    <scope>NUCLEOTIDE SEQUENCE [LARGE SCALE GENOMIC DNA]</scope>
    <source>
        <strain evidence="3 4">IFM 10152</strain>
    </source>
</reference>
<dbReference type="STRING" id="247156.NFA_50"/>
<dbReference type="SUPFAM" id="SSF53474">
    <property type="entry name" value="alpha/beta-Hydrolases"/>
    <property type="match status" value="1"/>
</dbReference>
<evidence type="ECO:0000313" key="4">
    <source>
        <dbReference type="Proteomes" id="UP000006820"/>
    </source>
</evidence>
<dbReference type="PANTHER" id="PTHR43329">
    <property type="entry name" value="EPOXIDE HYDROLASE"/>
    <property type="match status" value="1"/>
</dbReference>
<dbReference type="InterPro" id="IPR000639">
    <property type="entry name" value="Epox_hydrolase-like"/>
</dbReference>
<keyword evidence="1 3" id="KW-0378">Hydrolase</keyword>
<dbReference type="eggNOG" id="COG0596">
    <property type="taxonomic scope" value="Bacteria"/>
</dbReference>
<dbReference type="ESTHER" id="nocfa-q5z3z4">
    <property type="family name" value="Epoxide_hydrolase"/>
</dbReference>
<accession>Q5Z3Z4</accession>
<proteinExistence type="predicted"/>
<dbReference type="Pfam" id="PF00561">
    <property type="entry name" value="Abhydrolase_1"/>
    <property type="match status" value="1"/>
</dbReference>
<sequence length="329" mass="35449">MSSTPGSPTSRSAAAMTATRAESPFASGTVVRRGDVELAVFQCGDPAAPPLLLIHGWPDTHLLWNEVAARLAGRFRVIAFDNRGAGASTVPAEVAAYRIEELAADVLAVLDAVVPDERVHILGHDWGSVIGWEVVSTPGAAERIASFTSLSGPNLDFLGAYLRGPVSARRLRGALEQGVASAYTVAFQIPGLPVPVMRLLSRRWPRFLAFFDGLDAAAVPAAPTLPADMINNLKLYRANIRARLRHPRPRPVEVPVQVLIATGDRAVRPVVHEEAERWVRDLTRTEIRARHWSPLSHPDEVAGRTADYIEAITARAGTGTARPGQSEPS</sequence>
<dbReference type="HOGENOM" id="CLU_020336_7_3_11"/>
<dbReference type="Gene3D" id="3.40.50.1820">
    <property type="entry name" value="alpha/beta hydrolase"/>
    <property type="match status" value="1"/>
</dbReference>
<dbReference type="InterPro" id="IPR000073">
    <property type="entry name" value="AB_hydrolase_1"/>
</dbReference>
<dbReference type="EMBL" id="AP006618">
    <property type="protein sequence ID" value="BAD54847.1"/>
    <property type="molecule type" value="Genomic_DNA"/>
</dbReference>
<evidence type="ECO:0000313" key="3">
    <source>
        <dbReference type="EMBL" id="BAD54847.1"/>
    </source>
</evidence>
<gene>
    <name evidence="3" type="ordered locus">NFA_50</name>
</gene>
<dbReference type="GO" id="GO:0016787">
    <property type="term" value="F:hydrolase activity"/>
    <property type="evidence" value="ECO:0007669"/>
    <property type="project" value="UniProtKB-KW"/>
</dbReference>
<evidence type="ECO:0000256" key="1">
    <source>
        <dbReference type="ARBA" id="ARBA00022801"/>
    </source>
</evidence>
<organism evidence="3 4">
    <name type="scientific">Nocardia farcinica (strain IFM 10152)</name>
    <dbReference type="NCBI Taxonomy" id="247156"/>
    <lineage>
        <taxon>Bacteria</taxon>
        <taxon>Bacillati</taxon>
        <taxon>Actinomycetota</taxon>
        <taxon>Actinomycetes</taxon>
        <taxon>Mycobacteriales</taxon>
        <taxon>Nocardiaceae</taxon>
        <taxon>Nocardia</taxon>
    </lineage>
</organism>
<name>Q5Z3Z4_NOCFA</name>
<dbReference type="Proteomes" id="UP000006820">
    <property type="component" value="Chromosome"/>
</dbReference>
<dbReference type="PRINTS" id="PR00412">
    <property type="entry name" value="EPOXHYDRLASE"/>
</dbReference>
<dbReference type="AlphaFoldDB" id="Q5Z3Z4"/>
<feature type="domain" description="AB hydrolase-1" evidence="2">
    <location>
        <begin position="49"/>
        <end position="298"/>
    </location>
</feature>